<dbReference type="EMBL" id="CM042888">
    <property type="protein sequence ID" value="KAI4326324.1"/>
    <property type="molecule type" value="Genomic_DNA"/>
</dbReference>
<evidence type="ECO:0000313" key="2">
    <source>
        <dbReference type="Proteomes" id="UP001057402"/>
    </source>
</evidence>
<comment type="caution">
    <text evidence="1">The sequence shown here is derived from an EMBL/GenBank/DDBJ whole genome shotgun (WGS) entry which is preliminary data.</text>
</comment>
<name>A0ACB9MQB9_9MYRT</name>
<reference evidence="2" key="1">
    <citation type="journal article" date="2023" name="Front. Plant Sci.">
        <title>Chromosomal-level genome assembly of Melastoma candidum provides insights into trichome evolution.</title>
        <authorList>
            <person name="Zhong Y."/>
            <person name="Wu W."/>
            <person name="Sun C."/>
            <person name="Zou P."/>
            <person name="Liu Y."/>
            <person name="Dai S."/>
            <person name="Zhou R."/>
        </authorList>
    </citation>
    <scope>NUCLEOTIDE SEQUENCE [LARGE SCALE GENOMIC DNA]</scope>
</reference>
<dbReference type="Proteomes" id="UP001057402">
    <property type="component" value="Chromosome 9"/>
</dbReference>
<organism evidence="1 2">
    <name type="scientific">Melastoma candidum</name>
    <dbReference type="NCBI Taxonomy" id="119954"/>
    <lineage>
        <taxon>Eukaryota</taxon>
        <taxon>Viridiplantae</taxon>
        <taxon>Streptophyta</taxon>
        <taxon>Embryophyta</taxon>
        <taxon>Tracheophyta</taxon>
        <taxon>Spermatophyta</taxon>
        <taxon>Magnoliopsida</taxon>
        <taxon>eudicotyledons</taxon>
        <taxon>Gunneridae</taxon>
        <taxon>Pentapetalae</taxon>
        <taxon>rosids</taxon>
        <taxon>malvids</taxon>
        <taxon>Myrtales</taxon>
        <taxon>Melastomataceae</taxon>
        <taxon>Melastomatoideae</taxon>
        <taxon>Melastomateae</taxon>
        <taxon>Melastoma</taxon>
    </lineage>
</organism>
<protein>
    <submittedName>
        <fullName evidence="1">Uncharacterized protein</fullName>
    </submittedName>
</protein>
<evidence type="ECO:0000313" key="1">
    <source>
        <dbReference type="EMBL" id="KAI4326324.1"/>
    </source>
</evidence>
<keyword evidence="2" id="KW-1185">Reference proteome</keyword>
<gene>
    <name evidence="1" type="ORF">MLD38_031650</name>
</gene>
<proteinExistence type="predicted"/>
<accession>A0ACB9MQB9</accession>
<sequence>MANNERDVVPMLSAAQRQLSDEMEDQSFHSFAVKTRSASMSMPLSTSEPYESLPPLVGHTGPLQSARRLPSSQFSGPLYITHTKPERTSKPNPTGSWMKEPQQQKFPSFRIQDDDDSISENYTKNTHLMRSGQLGMCNDPYCTTCPTYYKAGQQKPSKSSAVFDQRFHNVLYEDAKGWARRFYSYIRFHIPGVMNPHAKFVQQWNKFFVISCMLAVFMDPLFFFLLTTNNKYYCIELNHPMTTTLVFSRSITDIIYFLHILLQFRLAYVSPETRVVGAGDLEDHPRKIAIHYLRSYFFIDLFVALPLPQIVILSNFSPFKASAGANNAKNMLRATVLIQEIPRLYRVFPLLAGQSPTGFIFESAWANFVLNLLTFVLAGHVVGSCWYLLGLQRVNQCFRDACSNVNLCDFTDCVSSEVIEERKGDSRWNLWINNTNASACYTGGSFDFGIYVKAVNLSADGSIVTRYVYSLFWGFQQISTLAGNQVPSYFWGEVMFTMGIIGMGLLLFALLIGNMQNFLQSLGRRRLEMQLRRRDVEQWMSHRRLPENLRRRVRLAERYSWAATRGVNEEILLENLPEDVQIDIRRHLFKFVKKVRIFALMDDIVSDAICEKLRQKTYIAGSRILYRDGLLDKMFFIVRGKILSTGEDGEMRLSEGDICGEELLAWCLESSAVPKDGRKMRAVVTRQRSTRTVTCLTNVEAFALRAEDLEEVTSVYARYLRNPHVQGAIRYVSPFWRGRAVTIIQVAWRYRKKRLSRADTAGSETPLI</sequence>